<accession>A0A0D7BB92</accession>
<evidence type="ECO:0000259" key="8">
    <source>
        <dbReference type="Pfam" id="PF12627"/>
    </source>
</evidence>
<evidence type="ECO:0000259" key="7">
    <source>
        <dbReference type="Pfam" id="PF01743"/>
    </source>
</evidence>
<evidence type="ECO:0000256" key="4">
    <source>
        <dbReference type="ARBA" id="ARBA00022884"/>
    </source>
</evidence>
<dbReference type="Proteomes" id="UP000054007">
    <property type="component" value="Unassembled WGS sequence"/>
</dbReference>
<keyword evidence="2 5" id="KW-0808">Transferase</keyword>
<dbReference type="PANTHER" id="PTHR13734:SF5">
    <property type="entry name" value="CCA TRNA NUCLEOTIDYLTRANSFERASE, MITOCHONDRIAL"/>
    <property type="match status" value="1"/>
</dbReference>
<gene>
    <name evidence="9" type="ORF">CYLTODRAFT_422471</name>
</gene>
<evidence type="ECO:0000256" key="1">
    <source>
        <dbReference type="ARBA" id="ARBA00007265"/>
    </source>
</evidence>
<evidence type="ECO:0000256" key="6">
    <source>
        <dbReference type="SAM" id="MobiDB-lite"/>
    </source>
</evidence>
<dbReference type="GO" id="GO:0052927">
    <property type="term" value="F:CC tRNA cytidylyltransferase activity"/>
    <property type="evidence" value="ECO:0007669"/>
    <property type="project" value="TreeGrafter"/>
</dbReference>
<dbReference type="InterPro" id="IPR043519">
    <property type="entry name" value="NT_sf"/>
</dbReference>
<sequence length="501" mass="56211">MMGKPFAEHLKELVTRKGIESSNVSVVEVNPDQSKHLETAKLKLLDIDLDFVNLRSEEYAANSRIPTGITYGTPLQDALRRDITINALFYNAHTREVEDFTKKGIDDLRHGIVRTPLAPRETFLDDPLRALRCVRFASRFGFSFADDLHHALKDTEIQDALVAKVSRERVGDELFKMMHGRSPLHALKLIHDADLWEAIFCTYPSDLSNKFEGPAAKYLAYRMSSTRRETPIEIRNLPLKYAAVLTSILEGPTSLPGLIDVHPRLTLSARDNPSCRGRLFLASALSPFIGTTYTDKKGKQVQAAEAAIRESLKMGTQSHMLDGVPPLFSAIRLLDSRTLRSSPNFSTKPERVALALLLREKVVHELNKGLHWTSTVLFSLLHELTAVYNLEEHIIDGPAASTIIEIYNALVTRVEQLGLVDVNDISPILNGGELQTLFNMGPGPWIARATEQVLEWQFEHPEGTQEECRTFMLTQRDTGKLDLSGPSKMQKQQTRKKASKV</sequence>
<name>A0A0D7BB92_9AGAR</name>
<feature type="domain" description="tRNA nucleotidyltransferase/poly(A) polymerase RNA and SrmB- binding" evidence="8">
    <location>
        <begin position="160"/>
        <end position="200"/>
    </location>
</feature>
<keyword evidence="3" id="KW-0547">Nucleotide-binding</keyword>
<comment type="similarity">
    <text evidence="1 5">Belongs to the tRNA nucleotidyltransferase/poly(A) polymerase family.</text>
</comment>
<proteinExistence type="inferred from homology"/>
<evidence type="ECO:0000313" key="9">
    <source>
        <dbReference type="EMBL" id="KIY67515.1"/>
    </source>
</evidence>
<dbReference type="GO" id="GO:0003723">
    <property type="term" value="F:RNA binding"/>
    <property type="evidence" value="ECO:0007669"/>
    <property type="project" value="UniProtKB-KW"/>
</dbReference>
<dbReference type="InterPro" id="IPR032828">
    <property type="entry name" value="PolyA_RNA-bd"/>
</dbReference>
<dbReference type="EMBL" id="KN880524">
    <property type="protein sequence ID" value="KIY67515.1"/>
    <property type="molecule type" value="Genomic_DNA"/>
</dbReference>
<dbReference type="SUPFAM" id="SSF81301">
    <property type="entry name" value="Nucleotidyltransferase"/>
    <property type="match status" value="1"/>
</dbReference>
<organism evidence="9 10">
    <name type="scientific">Cylindrobasidium torrendii FP15055 ss-10</name>
    <dbReference type="NCBI Taxonomy" id="1314674"/>
    <lineage>
        <taxon>Eukaryota</taxon>
        <taxon>Fungi</taxon>
        <taxon>Dikarya</taxon>
        <taxon>Basidiomycota</taxon>
        <taxon>Agaricomycotina</taxon>
        <taxon>Agaricomycetes</taxon>
        <taxon>Agaricomycetidae</taxon>
        <taxon>Agaricales</taxon>
        <taxon>Marasmiineae</taxon>
        <taxon>Physalacriaceae</taxon>
        <taxon>Cylindrobasidium</taxon>
    </lineage>
</organism>
<dbReference type="GO" id="GO:0001680">
    <property type="term" value="P:tRNA 3'-terminal CCA addition"/>
    <property type="evidence" value="ECO:0007669"/>
    <property type="project" value="TreeGrafter"/>
</dbReference>
<dbReference type="PANTHER" id="PTHR13734">
    <property type="entry name" value="TRNA-NUCLEOTIDYLTRANSFERASE"/>
    <property type="match status" value="1"/>
</dbReference>
<feature type="domain" description="Poly A polymerase head" evidence="7">
    <location>
        <begin position="3"/>
        <end position="114"/>
    </location>
</feature>
<evidence type="ECO:0000256" key="3">
    <source>
        <dbReference type="ARBA" id="ARBA00022741"/>
    </source>
</evidence>
<dbReference type="SUPFAM" id="SSF81891">
    <property type="entry name" value="Poly A polymerase C-terminal region-like"/>
    <property type="match status" value="1"/>
</dbReference>
<dbReference type="Pfam" id="PF12627">
    <property type="entry name" value="PolyA_pol_RNAbd"/>
    <property type="match status" value="1"/>
</dbReference>
<keyword evidence="10" id="KW-1185">Reference proteome</keyword>
<dbReference type="STRING" id="1314674.A0A0D7BB92"/>
<evidence type="ECO:0000256" key="2">
    <source>
        <dbReference type="ARBA" id="ARBA00022679"/>
    </source>
</evidence>
<dbReference type="InterPro" id="IPR002646">
    <property type="entry name" value="PolA_pol_head_dom"/>
</dbReference>
<dbReference type="GO" id="GO:0052929">
    <property type="term" value="F:ATP:3'-cytidine-cytidine-tRNA adenylyltransferase activity"/>
    <property type="evidence" value="ECO:0007669"/>
    <property type="project" value="TreeGrafter"/>
</dbReference>
<keyword evidence="4 5" id="KW-0694">RNA-binding</keyword>
<dbReference type="Gene3D" id="1.10.3090.10">
    <property type="entry name" value="cca-adding enzyme, domain 2"/>
    <property type="match status" value="1"/>
</dbReference>
<dbReference type="AlphaFoldDB" id="A0A0D7BB92"/>
<feature type="region of interest" description="Disordered" evidence="6">
    <location>
        <begin position="479"/>
        <end position="501"/>
    </location>
</feature>
<dbReference type="Pfam" id="PF01743">
    <property type="entry name" value="PolyA_pol"/>
    <property type="match status" value="1"/>
</dbReference>
<reference evidence="9 10" key="1">
    <citation type="journal article" date="2015" name="Fungal Genet. Biol.">
        <title>Evolution of novel wood decay mechanisms in Agaricales revealed by the genome sequences of Fistulina hepatica and Cylindrobasidium torrendii.</title>
        <authorList>
            <person name="Floudas D."/>
            <person name="Held B.W."/>
            <person name="Riley R."/>
            <person name="Nagy L.G."/>
            <person name="Koehler G."/>
            <person name="Ransdell A.S."/>
            <person name="Younus H."/>
            <person name="Chow J."/>
            <person name="Chiniquy J."/>
            <person name="Lipzen A."/>
            <person name="Tritt A."/>
            <person name="Sun H."/>
            <person name="Haridas S."/>
            <person name="LaButti K."/>
            <person name="Ohm R.A."/>
            <person name="Kues U."/>
            <person name="Blanchette R.A."/>
            <person name="Grigoriev I.V."/>
            <person name="Minto R.E."/>
            <person name="Hibbett D.S."/>
        </authorList>
    </citation>
    <scope>NUCLEOTIDE SEQUENCE [LARGE SCALE GENOMIC DNA]</scope>
    <source>
        <strain evidence="9 10">FP15055 ss-10</strain>
    </source>
</reference>
<evidence type="ECO:0000256" key="5">
    <source>
        <dbReference type="RuleBase" id="RU003953"/>
    </source>
</evidence>
<protein>
    <submittedName>
        <fullName evidence="9">Transfer RNA nucleotidyltransferase</fullName>
    </submittedName>
</protein>
<dbReference type="GO" id="GO:0000166">
    <property type="term" value="F:nucleotide binding"/>
    <property type="evidence" value="ECO:0007669"/>
    <property type="project" value="UniProtKB-KW"/>
</dbReference>
<dbReference type="OrthoDB" id="445712at2759"/>
<evidence type="ECO:0000313" key="10">
    <source>
        <dbReference type="Proteomes" id="UP000054007"/>
    </source>
</evidence>
<dbReference type="Gene3D" id="3.30.460.10">
    <property type="entry name" value="Beta Polymerase, domain 2"/>
    <property type="match status" value="1"/>
</dbReference>